<evidence type="ECO:0000256" key="1">
    <source>
        <dbReference type="SAM" id="Phobius"/>
    </source>
</evidence>
<comment type="caution">
    <text evidence="2">The sequence shown here is derived from an EMBL/GenBank/DDBJ whole genome shotgun (WGS) entry which is preliminary data.</text>
</comment>
<keyword evidence="1" id="KW-0472">Membrane</keyword>
<gene>
    <name evidence="2" type="ORF">KOI35_15505</name>
</gene>
<dbReference type="SUPFAM" id="SSF50939">
    <property type="entry name" value="Sialidases"/>
    <property type="match status" value="1"/>
</dbReference>
<proteinExistence type="predicted"/>
<dbReference type="InterPro" id="IPR015943">
    <property type="entry name" value="WD40/YVTN_repeat-like_dom_sf"/>
</dbReference>
<dbReference type="InterPro" id="IPR036278">
    <property type="entry name" value="Sialidase_sf"/>
</dbReference>
<feature type="transmembrane region" description="Helical" evidence="1">
    <location>
        <begin position="37"/>
        <end position="58"/>
    </location>
</feature>
<evidence type="ECO:0000313" key="3">
    <source>
        <dbReference type="Proteomes" id="UP001519654"/>
    </source>
</evidence>
<reference evidence="2 3" key="1">
    <citation type="submission" date="2021-06" db="EMBL/GenBank/DDBJ databases">
        <title>Actinoplanes lichenicola sp. nov., and Actinoplanes ovalisporus sp. nov., isolated from lichen in Thailand.</title>
        <authorList>
            <person name="Saeng-In P."/>
            <person name="Kanchanasin P."/>
            <person name="Yuki M."/>
            <person name="Kudo T."/>
            <person name="Ohkuma M."/>
            <person name="Phongsopitanun W."/>
            <person name="Tanasupawat S."/>
        </authorList>
    </citation>
    <scope>NUCLEOTIDE SEQUENCE [LARGE SCALE GENOMIC DNA]</scope>
    <source>
        <strain evidence="2 3">NBRC 110975</strain>
    </source>
</reference>
<evidence type="ECO:0000313" key="2">
    <source>
        <dbReference type="EMBL" id="MBU2664908.1"/>
    </source>
</evidence>
<dbReference type="Gene3D" id="2.130.10.10">
    <property type="entry name" value="YVTN repeat-like/Quinoprotein amine dehydrogenase"/>
    <property type="match status" value="1"/>
</dbReference>
<keyword evidence="1" id="KW-0812">Transmembrane</keyword>
<protein>
    <recommendedName>
        <fullName evidence="4">Exo-alpha-sialidase</fullName>
    </recommendedName>
</protein>
<organism evidence="2 3">
    <name type="scientific">Paractinoplanes bogorensis</name>
    <dbReference type="NCBI Taxonomy" id="1610840"/>
    <lineage>
        <taxon>Bacteria</taxon>
        <taxon>Bacillati</taxon>
        <taxon>Actinomycetota</taxon>
        <taxon>Actinomycetes</taxon>
        <taxon>Micromonosporales</taxon>
        <taxon>Micromonosporaceae</taxon>
        <taxon>Paractinoplanes</taxon>
    </lineage>
</organism>
<dbReference type="EMBL" id="JAHKKG010000005">
    <property type="protein sequence ID" value="MBU2664908.1"/>
    <property type="molecule type" value="Genomic_DNA"/>
</dbReference>
<keyword evidence="3" id="KW-1185">Reference proteome</keyword>
<sequence>MPETQFERLRSDVGEAVRQPDFLSVRLRAARVRRRRAATTAAIFLVTVLSLTGLGYAVQRDHRGAATFPGGPTAETPWPRMTSVVATGKDLYGVLVRCPDCASELYATSDGGDSWQLRTVPPEPADADTPRSVSLVALAPGILGWRDARVIPIHEAISTEPTADRLWITTNGGGSWQKAVVDRKPVAAVPAGTSAVGCELPAISTCAVAAVDPATGTLAPLAAQPKGIVVDPSWPGQVNVPAGGRLWVPGLDPVTKKPAIATSADAGRTWRTHVFADGVAAVYQGGTTGMMYVPRVAAGPGPTAYALTYRADDAVDARYTTDGGVTWRTGETLREGTAIDSYVTAYGEHVVTTGTAAVSADGTGPYTAVSLAGYPAEPVELTRITTAAATERYLVKSQIGPYVSHDGRTWRRVPLP</sequence>
<keyword evidence="1" id="KW-1133">Transmembrane helix</keyword>
<dbReference type="Proteomes" id="UP001519654">
    <property type="component" value="Unassembled WGS sequence"/>
</dbReference>
<dbReference type="RefSeq" id="WP_215788084.1">
    <property type="nucleotide sequence ID" value="NZ_JAHKKG010000005.1"/>
</dbReference>
<evidence type="ECO:0008006" key="4">
    <source>
        <dbReference type="Google" id="ProtNLM"/>
    </source>
</evidence>
<accession>A0ABS5YQB2</accession>
<name>A0ABS5YQB2_9ACTN</name>